<evidence type="ECO:0000313" key="9">
    <source>
        <dbReference type="Proteomes" id="UP000030651"/>
    </source>
</evidence>
<evidence type="ECO:0000256" key="3">
    <source>
        <dbReference type="ARBA" id="ARBA00022989"/>
    </source>
</evidence>
<dbReference type="EMBL" id="KI912109">
    <property type="protein sequence ID" value="ETS88228.1"/>
    <property type="molecule type" value="Genomic_DNA"/>
</dbReference>
<dbReference type="PANTHER" id="PTHR33048">
    <property type="entry name" value="PTH11-LIKE INTEGRAL MEMBRANE PROTEIN (AFU_ORTHOLOGUE AFUA_5G11245)"/>
    <property type="match status" value="1"/>
</dbReference>
<feature type="transmembrane region" description="Helical" evidence="6">
    <location>
        <begin position="98"/>
        <end position="117"/>
    </location>
</feature>
<keyword evidence="3 6" id="KW-1133">Transmembrane helix</keyword>
<keyword evidence="9" id="KW-1185">Reference proteome</keyword>
<evidence type="ECO:0000259" key="7">
    <source>
        <dbReference type="Pfam" id="PF20684"/>
    </source>
</evidence>
<protein>
    <recommendedName>
        <fullName evidence="7">Rhodopsin domain-containing protein</fullName>
    </recommendedName>
</protein>
<evidence type="ECO:0000256" key="2">
    <source>
        <dbReference type="ARBA" id="ARBA00022692"/>
    </source>
</evidence>
<feature type="transmembrane region" description="Helical" evidence="6">
    <location>
        <begin position="138"/>
        <end position="159"/>
    </location>
</feature>
<dbReference type="HOGENOM" id="CLU_028200_25_1_1"/>
<gene>
    <name evidence="8" type="ORF">PFICI_02056</name>
</gene>
<keyword evidence="4 6" id="KW-0472">Membrane</keyword>
<name>W3XQC8_PESFW</name>
<dbReference type="PANTHER" id="PTHR33048:SF47">
    <property type="entry name" value="INTEGRAL MEMBRANE PROTEIN-RELATED"/>
    <property type="match status" value="1"/>
</dbReference>
<comment type="similarity">
    <text evidence="5">Belongs to the SAT4 family.</text>
</comment>
<evidence type="ECO:0000313" key="8">
    <source>
        <dbReference type="EMBL" id="ETS88228.1"/>
    </source>
</evidence>
<feature type="transmembrane region" description="Helical" evidence="6">
    <location>
        <begin position="58"/>
        <end position="78"/>
    </location>
</feature>
<evidence type="ECO:0000256" key="5">
    <source>
        <dbReference type="ARBA" id="ARBA00038359"/>
    </source>
</evidence>
<feature type="domain" description="Rhodopsin" evidence="7">
    <location>
        <begin position="43"/>
        <end position="232"/>
    </location>
</feature>
<dbReference type="AlphaFoldDB" id="W3XQC8"/>
<proteinExistence type="inferred from homology"/>
<organism evidence="8 9">
    <name type="scientific">Pestalotiopsis fici (strain W106-1 / CGMCC3.15140)</name>
    <dbReference type="NCBI Taxonomy" id="1229662"/>
    <lineage>
        <taxon>Eukaryota</taxon>
        <taxon>Fungi</taxon>
        <taxon>Dikarya</taxon>
        <taxon>Ascomycota</taxon>
        <taxon>Pezizomycotina</taxon>
        <taxon>Sordariomycetes</taxon>
        <taxon>Xylariomycetidae</taxon>
        <taxon>Amphisphaeriales</taxon>
        <taxon>Sporocadaceae</taxon>
        <taxon>Pestalotiopsis</taxon>
    </lineage>
</organism>
<sequence>MALDSSFSMSNLGEAEPWSNRRSVILGVIITFLITSWFCVLGRLYVRAKIVRDPGWDDLCVMFYALFTTIGSICVLLAADRYGLGQHFSSLTPEQMVAYLQVFYVCNASYCTATAFIKEALLLQYLRVYGRGHIMWRLTFAVIIFTAIWGVAYSFIAWVPCFPVTGFWTGNGKCYGYGSPIPTQFVGTYESHTAINMILDFIVLLIPLPLLVREGSTLKQKLRILGLLIMGSL</sequence>
<feature type="transmembrane region" description="Helical" evidence="6">
    <location>
        <begin position="24"/>
        <end position="46"/>
    </location>
</feature>
<dbReference type="KEGG" id="pfy:PFICI_02056"/>
<dbReference type="OMA" id="YESHTAI"/>
<dbReference type="GeneID" id="19267069"/>
<dbReference type="InterPro" id="IPR052337">
    <property type="entry name" value="SAT4-like"/>
</dbReference>
<dbReference type="eggNOG" id="ENOG502SNIC">
    <property type="taxonomic scope" value="Eukaryota"/>
</dbReference>
<keyword evidence="2 6" id="KW-0812">Transmembrane</keyword>
<dbReference type="InterPro" id="IPR049326">
    <property type="entry name" value="Rhodopsin_dom_fungi"/>
</dbReference>
<evidence type="ECO:0000256" key="6">
    <source>
        <dbReference type="SAM" id="Phobius"/>
    </source>
</evidence>
<dbReference type="GO" id="GO:0016020">
    <property type="term" value="C:membrane"/>
    <property type="evidence" value="ECO:0007669"/>
    <property type="project" value="UniProtKB-SubCell"/>
</dbReference>
<dbReference type="InParanoid" id="W3XQC8"/>
<dbReference type="RefSeq" id="XP_007828828.1">
    <property type="nucleotide sequence ID" value="XM_007830637.1"/>
</dbReference>
<evidence type="ECO:0000256" key="1">
    <source>
        <dbReference type="ARBA" id="ARBA00004141"/>
    </source>
</evidence>
<dbReference type="Pfam" id="PF20684">
    <property type="entry name" value="Fung_rhodopsin"/>
    <property type="match status" value="1"/>
</dbReference>
<evidence type="ECO:0000256" key="4">
    <source>
        <dbReference type="ARBA" id="ARBA00023136"/>
    </source>
</evidence>
<feature type="transmembrane region" description="Helical" evidence="6">
    <location>
        <begin position="194"/>
        <end position="212"/>
    </location>
</feature>
<accession>W3XQC8</accession>
<comment type="subcellular location">
    <subcellularLocation>
        <location evidence="1">Membrane</location>
        <topology evidence="1">Multi-pass membrane protein</topology>
    </subcellularLocation>
</comment>
<dbReference type="Proteomes" id="UP000030651">
    <property type="component" value="Unassembled WGS sequence"/>
</dbReference>
<dbReference type="OrthoDB" id="61113at2759"/>
<reference evidence="9" key="1">
    <citation type="journal article" date="2015" name="BMC Genomics">
        <title>Genomic and transcriptomic analysis of the endophytic fungus Pestalotiopsis fici reveals its lifestyle and high potential for synthesis of natural products.</title>
        <authorList>
            <person name="Wang X."/>
            <person name="Zhang X."/>
            <person name="Liu L."/>
            <person name="Xiang M."/>
            <person name="Wang W."/>
            <person name="Sun X."/>
            <person name="Che Y."/>
            <person name="Guo L."/>
            <person name="Liu G."/>
            <person name="Guo L."/>
            <person name="Wang C."/>
            <person name="Yin W.B."/>
            <person name="Stadler M."/>
            <person name="Zhang X."/>
            <person name="Liu X."/>
        </authorList>
    </citation>
    <scope>NUCLEOTIDE SEQUENCE [LARGE SCALE GENOMIC DNA]</scope>
    <source>
        <strain evidence="9">W106-1 / CGMCC3.15140</strain>
    </source>
</reference>